<reference evidence="1" key="2">
    <citation type="submission" date="2015-03" db="EMBL/GenBank/DDBJ databases">
        <title>Genome sequence of Pseudoalteromonas citrea.</title>
        <authorList>
            <person name="Xie B.-B."/>
            <person name="Rong J.-C."/>
            <person name="Qin Q.-L."/>
            <person name="Zhang Y.-Z."/>
        </authorList>
    </citation>
    <scope>NUCLEOTIDE SEQUENCE</scope>
    <source>
        <strain evidence="1">DSM 8771</strain>
    </source>
</reference>
<evidence type="ECO:0000313" key="1">
    <source>
        <dbReference type="EMBL" id="KAF7769662.1"/>
    </source>
</evidence>
<evidence type="ECO:0000313" key="2">
    <source>
        <dbReference type="Proteomes" id="UP000016487"/>
    </source>
</evidence>
<protein>
    <submittedName>
        <fullName evidence="1">Uncharacterized protein</fullName>
    </submittedName>
</protein>
<reference evidence="1" key="1">
    <citation type="journal article" date="2012" name="J. Bacteriol.">
        <title>Genome sequences of type strains of seven species of the marine bacterium Pseudoalteromonas.</title>
        <authorList>
            <person name="Xie B.B."/>
            <person name="Shu Y.L."/>
            <person name="Qin Q.L."/>
            <person name="Rong J.C."/>
            <person name="Zhang X.Y."/>
            <person name="Chen X.L."/>
            <person name="Shi M."/>
            <person name="He H.L."/>
            <person name="Zhou B.C."/>
            <person name="Zhang Y.Z."/>
        </authorList>
    </citation>
    <scope>NUCLEOTIDE SEQUENCE</scope>
    <source>
        <strain evidence="1">DSM 8771</strain>
    </source>
</reference>
<accession>A0AAD4AH70</accession>
<dbReference type="Proteomes" id="UP000016487">
    <property type="component" value="Unassembled WGS sequence"/>
</dbReference>
<proteinExistence type="predicted"/>
<dbReference type="AlphaFoldDB" id="A0AAD4AH70"/>
<comment type="caution">
    <text evidence="1">The sequence shown here is derived from an EMBL/GenBank/DDBJ whole genome shotgun (WGS) entry which is preliminary data.</text>
</comment>
<sequence length="307" mass="33439">MTTLSYIAHVNVTGTALSALYSAVQNAMLFAKPSATYIRYDDSLDAPYIVAELAPLQGLGRASRIVQMLSFLCDSIEFSPLIEGKSRFGLECITHIHFVLPCDDTGQPVVDISALEQLLLSYLPKQQLSVTQSSSLSLAQLPENALIMAADSCVGADVATLPVFEQALQVVDGPVGITLSEGACAFLNSPLTTPNHTIKYELYNGTLAQQLVQSGAKSTDQFIFIGQMSERWLKQWYGQSHALYQADEPVIQLTDMSNTLGYVEQAQSLMGLTYAHATLQCPLYRAPQVWLVNNVPTPSLIKVSRSD</sequence>
<dbReference type="EMBL" id="AHBZ03000021">
    <property type="protein sequence ID" value="KAF7769662.1"/>
    <property type="molecule type" value="Genomic_DNA"/>
</dbReference>
<organism evidence="1 2">
    <name type="scientific">Pseudoalteromonas citrea</name>
    <dbReference type="NCBI Taxonomy" id="43655"/>
    <lineage>
        <taxon>Bacteria</taxon>
        <taxon>Pseudomonadati</taxon>
        <taxon>Pseudomonadota</taxon>
        <taxon>Gammaproteobacteria</taxon>
        <taxon>Alteromonadales</taxon>
        <taxon>Pseudoalteromonadaceae</taxon>
        <taxon>Pseudoalteromonas</taxon>
    </lineage>
</organism>
<name>A0AAD4AH70_9GAMM</name>
<gene>
    <name evidence="1" type="ORF">PCIT_a2531</name>
</gene>
<dbReference type="RefSeq" id="WP_010366743.1">
    <property type="nucleotide sequence ID" value="NZ_AHBZ03000021.1"/>
</dbReference>